<dbReference type="InterPro" id="IPR000473">
    <property type="entry name" value="Ribosomal_bL36"/>
</dbReference>
<dbReference type="NCBIfam" id="TIGR01022">
    <property type="entry name" value="rpmJ_bact"/>
    <property type="match status" value="1"/>
</dbReference>
<dbReference type="InterPro" id="IPR035977">
    <property type="entry name" value="Ribosomal_bL36_sp"/>
</dbReference>
<keyword evidence="3 4" id="KW-0687">Ribonucleoprotein</keyword>
<proteinExistence type="inferred from homology"/>
<organism evidence="5">
    <name type="scientific">Nephromyces sp. ex Molgula occidentalis</name>
    <dbReference type="NCBI Taxonomy" id="2544991"/>
    <lineage>
        <taxon>Eukaryota</taxon>
        <taxon>Sar</taxon>
        <taxon>Alveolata</taxon>
        <taxon>Apicomplexa</taxon>
        <taxon>Aconoidasida</taxon>
        <taxon>Nephromycida</taxon>
        <taxon>Nephromyces</taxon>
    </lineage>
</organism>
<dbReference type="GO" id="GO:0006412">
    <property type="term" value="P:translation"/>
    <property type="evidence" value="ECO:0007669"/>
    <property type="project" value="InterPro"/>
</dbReference>
<dbReference type="AlphaFoldDB" id="A0A5C1H889"/>
<sequence>MKIRTSIKRLCFKWKLIKRNKRKIIICNIKKHKQKQK</sequence>
<dbReference type="GO" id="GO:1990904">
    <property type="term" value="C:ribonucleoprotein complex"/>
    <property type="evidence" value="ECO:0007669"/>
    <property type="project" value="UniProtKB-KW"/>
</dbReference>
<dbReference type="EMBL" id="MK573200">
    <property type="protein sequence ID" value="QEM01596.1"/>
    <property type="molecule type" value="Genomic_DNA"/>
</dbReference>
<evidence type="ECO:0000313" key="5">
    <source>
        <dbReference type="EMBL" id="QEM01596.1"/>
    </source>
</evidence>
<reference evidence="5" key="1">
    <citation type="journal article" date="2019" name="Genome Biol. Evol.">
        <title>Nephromyces represents a diverse and novel lineage of the Apicomplexa that has retained apicoplasts.</title>
        <authorList>
            <person name="Munoz-Gomez S.A."/>
            <person name="Durnin K."/>
            <person name="Eme L."/>
            <person name="Paight C."/>
            <person name="Lane C.E."/>
            <person name="Saffo M.B."/>
            <person name="Slamovits C.H."/>
        </authorList>
    </citation>
    <scope>NUCLEOTIDE SEQUENCE</scope>
    <source>
        <strain evidence="5">442</strain>
    </source>
</reference>
<dbReference type="SUPFAM" id="SSF57840">
    <property type="entry name" value="Ribosomal protein L36"/>
    <property type="match status" value="1"/>
</dbReference>
<dbReference type="PANTHER" id="PTHR42888">
    <property type="entry name" value="50S RIBOSOMAL PROTEIN L36, CHLOROPLASTIC"/>
    <property type="match status" value="1"/>
</dbReference>
<name>A0A5C1H889_9APIC</name>
<keyword evidence="2 4" id="KW-0689">Ribosomal protein</keyword>
<accession>A0A5C1H889</accession>
<dbReference type="GO" id="GO:0003735">
    <property type="term" value="F:structural constituent of ribosome"/>
    <property type="evidence" value="ECO:0007669"/>
    <property type="project" value="InterPro"/>
</dbReference>
<dbReference type="GO" id="GO:0005737">
    <property type="term" value="C:cytoplasm"/>
    <property type="evidence" value="ECO:0007669"/>
    <property type="project" value="UniProtKB-ARBA"/>
</dbReference>
<protein>
    <recommendedName>
        <fullName evidence="4">Ribosomal protein</fullName>
    </recommendedName>
</protein>
<evidence type="ECO:0000256" key="3">
    <source>
        <dbReference type="ARBA" id="ARBA00023274"/>
    </source>
</evidence>
<gene>
    <name evidence="5" type="primary">rpl36</name>
</gene>
<dbReference type="Pfam" id="PF00444">
    <property type="entry name" value="Ribosomal_L36"/>
    <property type="match status" value="1"/>
</dbReference>
<evidence type="ECO:0000256" key="1">
    <source>
        <dbReference type="ARBA" id="ARBA00007645"/>
    </source>
</evidence>
<comment type="similarity">
    <text evidence="1 4">Belongs to the bacterial ribosomal protein bL36 family.</text>
</comment>
<dbReference type="GO" id="GO:0005840">
    <property type="term" value="C:ribosome"/>
    <property type="evidence" value="ECO:0007669"/>
    <property type="project" value="UniProtKB-KW"/>
</dbReference>
<dbReference type="PANTHER" id="PTHR42888:SF1">
    <property type="entry name" value="LARGE RIBOSOMAL SUBUNIT PROTEIN BL36C"/>
    <property type="match status" value="1"/>
</dbReference>
<evidence type="ECO:0000256" key="4">
    <source>
        <dbReference type="RuleBase" id="RU000570"/>
    </source>
</evidence>
<evidence type="ECO:0000256" key="2">
    <source>
        <dbReference type="ARBA" id="ARBA00022980"/>
    </source>
</evidence>